<comment type="catalytic activity">
    <reaction evidence="1">
        <text>1-(2-carboxyphenylamino)-1-deoxy-D-ribulose 5-phosphate + H(+) = (1S,2R)-1-C-(indol-3-yl)glycerol 3-phosphate + CO2 + H2O</text>
        <dbReference type="Rhea" id="RHEA:23476"/>
        <dbReference type="ChEBI" id="CHEBI:15377"/>
        <dbReference type="ChEBI" id="CHEBI:15378"/>
        <dbReference type="ChEBI" id="CHEBI:16526"/>
        <dbReference type="ChEBI" id="CHEBI:58613"/>
        <dbReference type="ChEBI" id="CHEBI:58866"/>
        <dbReference type="EC" id="4.1.1.48"/>
    </reaction>
</comment>
<comment type="similarity">
    <text evidence="3">Belongs to the TrpC family.</text>
</comment>
<evidence type="ECO:0000259" key="11">
    <source>
        <dbReference type="Pfam" id="PF00218"/>
    </source>
</evidence>
<dbReference type="InterPro" id="IPR013785">
    <property type="entry name" value="Aldolase_TIM"/>
</dbReference>
<dbReference type="Proteomes" id="UP000825933">
    <property type="component" value="Unassembled WGS sequence"/>
</dbReference>
<evidence type="ECO:0000313" key="12">
    <source>
        <dbReference type="EMBL" id="MBZ2165731.1"/>
    </source>
</evidence>
<feature type="domain" description="Indole-3-glycerol phosphate synthase" evidence="11">
    <location>
        <begin position="46"/>
        <end position="262"/>
    </location>
</feature>
<comment type="pathway">
    <text evidence="2">Amino-acid biosynthesis; L-tryptophan biosynthesis; L-tryptophan from chorismate: step 4/5.</text>
</comment>
<evidence type="ECO:0000256" key="7">
    <source>
        <dbReference type="ARBA" id="ARBA00022793"/>
    </source>
</evidence>
<keyword evidence="7" id="KW-0210">Decarboxylase</keyword>
<dbReference type="EC" id="4.1.1.48" evidence="4"/>
<dbReference type="PROSITE" id="PS00614">
    <property type="entry name" value="IGPS"/>
    <property type="match status" value="1"/>
</dbReference>
<keyword evidence="8" id="KW-0822">Tryptophan biosynthesis</keyword>
<evidence type="ECO:0000256" key="1">
    <source>
        <dbReference type="ARBA" id="ARBA00001633"/>
    </source>
</evidence>
<evidence type="ECO:0000256" key="5">
    <source>
        <dbReference type="ARBA" id="ARBA00018080"/>
    </source>
</evidence>
<dbReference type="GO" id="GO:0000162">
    <property type="term" value="P:L-tryptophan biosynthetic process"/>
    <property type="evidence" value="ECO:0007669"/>
    <property type="project" value="UniProtKB-KW"/>
</dbReference>
<dbReference type="PANTHER" id="PTHR22854">
    <property type="entry name" value="TRYPTOPHAN BIOSYNTHESIS PROTEIN"/>
    <property type="match status" value="1"/>
</dbReference>
<evidence type="ECO:0000256" key="2">
    <source>
        <dbReference type="ARBA" id="ARBA00004696"/>
    </source>
</evidence>
<keyword evidence="10" id="KW-0456">Lyase</keyword>
<evidence type="ECO:0000256" key="10">
    <source>
        <dbReference type="ARBA" id="ARBA00023239"/>
    </source>
</evidence>
<name>A0A8T5V1K2_9EURY</name>
<evidence type="ECO:0000313" key="13">
    <source>
        <dbReference type="Proteomes" id="UP000825933"/>
    </source>
</evidence>
<evidence type="ECO:0000256" key="9">
    <source>
        <dbReference type="ARBA" id="ARBA00023141"/>
    </source>
</evidence>
<evidence type="ECO:0000256" key="3">
    <source>
        <dbReference type="ARBA" id="ARBA00008737"/>
    </source>
</evidence>
<protein>
    <recommendedName>
        <fullName evidence="5">Indole-3-glycerol phosphate synthase</fullName>
        <ecNumber evidence="4">4.1.1.48</ecNumber>
    </recommendedName>
</protein>
<sequence length="289" mass="32292">MNTQNNRVQFEDIIKYRRQDLQREMELKPLNILKDEIESYRLSKNTNPDSNTQTDVKDLKQSLDQGNDVAVICEFKPASPSMGDISNSNLENALEIFEKSGASAVSILTENRHFKGSLDNLRSAYNLTKLPIIRKDFLINEYQIYQAKIEGASSVLLMNNIYPDLEKGISICRELDMNPLVECKNKEEIFHSLKVGADIIGINNRNFDDFNVNLKTTAKLAKYVPSDVILVSESGIKGPKDANYLSSFGVDALLIGTSIMGVKGYDGMLNAATNIISSVKGSRIVRNED</sequence>
<keyword evidence="6" id="KW-0028">Amino-acid biosynthesis</keyword>
<dbReference type="PANTHER" id="PTHR22854:SF2">
    <property type="entry name" value="INDOLE-3-GLYCEROL-PHOSPHATE SYNTHASE"/>
    <property type="match status" value="1"/>
</dbReference>
<dbReference type="GO" id="GO:0004640">
    <property type="term" value="F:phosphoribosylanthranilate isomerase activity"/>
    <property type="evidence" value="ECO:0007669"/>
    <property type="project" value="TreeGrafter"/>
</dbReference>
<accession>A0A8T5V1K2</accession>
<dbReference type="Pfam" id="PF00218">
    <property type="entry name" value="IGPS"/>
    <property type="match status" value="1"/>
</dbReference>
<dbReference type="InterPro" id="IPR011060">
    <property type="entry name" value="RibuloseP-bd_barrel"/>
</dbReference>
<comment type="caution">
    <text evidence="12">The sequence shown here is derived from an EMBL/GenBank/DDBJ whole genome shotgun (WGS) entry which is preliminary data.</text>
</comment>
<evidence type="ECO:0000256" key="4">
    <source>
        <dbReference type="ARBA" id="ARBA00012362"/>
    </source>
</evidence>
<dbReference type="InterPro" id="IPR001468">
    <property type="entry name" value="Indole-3-GlycerolPSynthase_CS"/>
</dbReference>
<dbReference type="GO" id="GO:0004425">
    <property type="term" value="F:indole-3-glycerol-phosphate synthase activity"/>
    <property type="evidence" value="ECO:0007669"/>
    <property type="project" value="UniProtKB-EC"/>
</dbReference>
<gene>
    <name evidence="12" type="ORF">K8N75_06720</name>
</gene>
<dbReference type="AlphaFoldDB" id="A0A8T5V1K2"/>
<reference evidence="13" key="1">
    <citation type="journal article" date="2022" name="Microbiol. Resour. Announc.">
        <title>Draft Genome Sequence of a Methanogenic Archaeon from West Spitsbergen Permafrost.</title>
        <authorList>
            <person name="Trubitsyn V."/>
            <person name="Rivkina E."/>
            <person name="Shcherbakova V."/>
        </authorList>
    </citation>
    <scope>NUCLEOTIDE SEQUENCE [LARGE SCALE GENOMIC DNA]</scope>
    <source>
        <strain evidence="13">VT</strain>
    </source>
</reference>
<proteinExistence type="inferred from homology"/>
<dbReference type="CDD" id="cd00331">
    <property type="entry name" value="IGPS"/>
    <property type="match status" value="1"/>
</dbReference>
<dbReference type="RefSeq" id="WP_223791321.1">
    <property type="nucleotide sequence ID" value="NZ_JAIOUQ010000007.1"/>
</dbReference>
<dbReference type="EMBL" id="JAIOUQ010000007">
    <property type="protein sequence ID" value="MBZ2165731.1"/>
    <property type="molecule type" value="Genomic_DNA"/>
</dbReference>
<keyword evidence="9" id="KW-0057">Aromatic amino acid biosynthesis</keyword>
<organism evidence="12 13">
    <name type="scientific">Methanobacterium spitsbergense</name>
    <dbReference type="NCBI Taxonomy" id="2874285"/>
    <lineage>
        <taxon>Archaea</taxon>
        <taxon>Methanobacteriati</taxon>
        <taxon>Methanobacteriota</taxon>
        <taxon>Methanomada group</taxon>
        <taxon>Methanobacteria</taxon>
        <taxon>Methanobacteriales</taxon>
        <taxon>Methanobacteriaceae</taxon>
        <taxon>Methanobacterium</taxon>
    </lineage>
</organism>
<dbReference type="InterPro" id="IPR045186">
    <property type="entry name" value="Indole-3-glycerol_P_synth"/>
</dbReference>
<dbReference type="InterPro" id="IPR013798">
    <property type="entry name" value="Indole-3-glycerol_P_synth_dom"/>
</dbReference>
<evidence type="ECO:0000256" key="6">
    <source>
        <dbReference type="ARBA" id="ARBA00022605"/>
    </source>
</evidence>
<keyword evidence="13" id="KW-1185">Reference proteome</keyword>
<dbReference type="Gene3D" id="3.20.20.70">
    <property type="entry name" value="Aldolase class I"/>
    <property type="match status" value="1"/>
</dbReference>
<evidence type="ECO:0000256" key="8">
    <source>
        <dbReference type="ARBA" id="ARBA00022822"/>
    </source>
</evidence>
<dbReference type="SUPFAM" id="SSF51366">
    <property type="entry name" value="Ribulose-phoshate binding barrel"/>
    <property type="match status" value="1"/>
</dbReference>